<organism evidence="1">
    <name type="scientific">gut metagenome</name>
    <dbReference type="NCBI Taxonomy" id="749906"/>
    <lineage>
        <taxon>unclassified sequences</taxon>
        <taxon>metagenomes</taxon>
        <taxon>organismal metagenomes</taxon>
    </lineage>
</organism>
<reference evidence="1" key="1">
    <citation type="journal article" date="2012" name="PLoS ONE">
        <title>Gene sets for utilization of primary and secondary nutrition supplies in the distal gut of endangered iberian lynx.</title>
        <authorList>
            <person name="Alcaide M."/>
            <person name="Messina E."/>
            <person name="Richter M."/>
            <person name="Bargiela R."/>
            <person name="Peplies J."/>
            <person name="Huws S.A."/>
            <person name="Newbold C.J."/>
            <person name="Golyshin P.N."/>
            <person name="Simon M.A."/>
            <person name="Lopez G."/>
            <person name="Yakimov M.M."/>
            <person name="Ferrer M."/>
        </authorList>
    </citation>
    <scope>NUCLEOTIDE SEQUENCE</scope>
</reference>
<sequence length="50" mass="6044">MTFGFLKKRSWGWVWQRLSALQLIRVGNDRFSPPKTPKQSWNFNLKFQCN</sequence>
<name>J9F951_9ZZZZ</name>
<proteinExistence type="predicted"/>
<dbReference type="EMBL" id="AMCI01008490">
    <property type="protein sequence ID" value="EJW90968.1"/>
    <property type="molecule type" value="Genomic_DNA"/>
</dbReference>
<accession>J9F951</accession>
<comment type="caution">
    <text evidence="1">The sequence shown here is derived from an EMBL/GenBank/DDBJ whole genome shotgun (WGS) entry which is preliminary data.</text>
</comment>
<dbReference type="AlphaFoldDB" id="J9F951"/>
<gene>
    <name evidence="1" type="ORF">EVA_20924</name>
</gene>
<evidence type="ECO:0000313" key="1">
    <source>
        <dbReference type="EMBL" id="EJW90968.1"/>
    </source>
</evidence>
<protein>
    <submittedName>
        <fullName evidence="1">Uncharacterized protein</fullName>
    </submittedName>
</protein>